<keyword evidence="13" id="KW-0325">Glycoprotein</keyword>
<dbReference type="UniPathway" id="UPA00796">
    <property type="reaction ID" value="UER00771"/>
</dbReference>
<dbReference type="CDD" id="cd05230">
    <property type="entry name" value="UGD_SDR_e"/>
    <property type="match status" value="1"/>
</dbReference>
<keyword evidence="17" id="KW-1185">Reference proteome</keyword>
<evidence type="ECO:0000256" key="9">
    <source>
        <dbReference type="ARBA" id="ARBA00022989"/>
    </source>
</evidence>
<dbReference type="InterPro" id="IPR044516">
    <property type="entry name" value="UXS-like"/>
</dbReference>
<comment type="pathway">
    <text evidence="3">Nucleotide-sugar biosynthesis; UDP-alpha-D-xylose biosynthesis; UDP-alpha-D-xylose from UDP-alpha-D-glucuronate: step 1/1.</text>
</comment>
<evidence type="ECO:0000256" key="5">
    <source>
        <dbReference type="ARBA" id="ARBA00012290"/>
    </source>
</evidence>
<dbReference type="PANTHER" id="PTHR43078">
    <property type="entry name" value="UDP-GLUCURONIC ACID DECARBOXYLASE-RELATED"/>
    <property type="match status" value="1"/>
</dbReference>
<evidence type="ECO:0000256" key="10">
    <source>
        <dbReference type="ARBA" id="ARBA00023027"/>
    </source>
</evidence>
<evidence type="ECO:0000256" key="7">
    <source>
        <dbReference type="ARBA" id="ARBA00022793"/>
    </source>
</evidence>
<keyword evidence="9" id="KW-1133">Transmembrane helix</keyword>
<evidence type="ECO:0000256" key="2">
    <source>
        <dbReference type="ARBA" id="ARBA00004447"/>
    </source>
</evidence>
<proteinExistence type="inferred from homology"/>
<evidence type="ECO:0000256" key="13">
    <source>
        <dbReference type="ARBA" id="ARBA00023180"/>
    </source>
</evidence>
<protein>
    <recommendedName>
        <fullName evidence="5">UDP-glucuronate decarboxylase</fullName>
        <ecNumber evidence="5">4.1.1.35</ecNumber>
    </recommendedName>
</protein>
<feature type="domain" description="NAD(P)-binding" evidence="15">
    <location>
        <begin position="9"/>
        <end position="317"/>
    </location>
</feature>
<dbReference type="InterPro" id="IPR016040">
    <property type="entry name" value="NAD(P)-bd_dom"/>
</dbReference>
<evidence type="ECO:0000256" key="1">
    <source>
        <dbReference type="ARBA" id="ARBA00001911"/>
    </source>
</evidence>
<evidence type="ECO:0000313" key="17">
    <source>
        <dbReference type="Proteomes" id="UP000294558"/>
    </source>
</evidence>
<evidence type="ECO:0000256" key="12">
    <source>
        <dbReference type="ARBA" id="ARBA00023136"/>
    </source>
</evidence>
<dbReference type="InterPro" id="IPR036291">
    <property type="entry name" value="NAD(P)-bd_dom_sf"/>
</dbReference>
<dbReference type="Pfam" id="PF16363">
    <property type="entry name" value="GDP_Man_Dehyd"/>
    <property type="match status" value="1"/>
</dbReference>
<keyword evidence="12" id="KW-0472">Membrane</keyword>
<organism evidence="16 17">
    <name type="scientific">Ilumatobacter fluminis</name>
    <dbReference type="NCBI Taxonomy" id="467091"/>
    <lineage>
        <taxon>Bacteria</taxon>
        <taxon>Bacillati</taxon>
        <taxon>Actinomycetota</taxon>
        <taxon>Acidimicrobiia</taxon>
        <taxon>Acidimicrobiales</taxon>
        <taxon>Ilumatobacteraceae</taxon>
        <taxon>Ilumatobacter</taxon>
    </lineage>
</organism>
<evidence type="ECO:0000256" key="4">
    <source>
        <dbReference type="ARBA" id="ARBA00007505"/>
    </source>
</evidence>
<comment type="cofactor">
    <cofactor evidence="1">
        <name>NAD(+)</name>
        <dbReference type="ChEBI" id="CHEBI:57540"/>
    </cofactor>
</comment>
<dbReference type="Gene3D" id="3.40.50.720">
    <property type="entry name" value="NAD(P)-binding Rossmann-like Domain"/>
    <property type="match status" value="1"/>
</dbReference>
<keyword evidence="10" id="KW-0520">NAD</keyword>
<evidence type="ECO:0000256" key="3">
    <source>
        <dbReference type="ARBA" id="ARBA00005100"/>
    </source>
</evidence>
<keyword evidence="8" id="KW-0735">Signal-anchor</keyword>
<name>A0A4R7HXX6_9ACTN</name>
<dbReference type="FunFam" id="3.40.50.720:FF:000065">
    <property type="entry name" value="UDP-glucuronic acid decarboxylase 1"/>
    <property type="match status" value="1"/>
</dbReference>
<keyword evidence="7" id="KW-0210">Decarboxylase</keyword>
<evidence type="ECO:0000313" key="16">
    <source>
        <dbReference type="EMBL" id="TDT15600.1"/>
    </source>
</evidence>
<comment type="caution">
    <text evidence="16">The sequence shown here is derived from an EMBL/GenBank/DDBJ whole genome shotgun (WGS) entry which is preliminary data.</text>
</comment>
<dbReference type="SUPFAM" id="SSF51735">
    <property type="entry name" value="NAD(P)-binding Rossmann-fold domains"/>
    <property type="match status" value="1"/>
</dbReference>
<dbReference type="OrthoDB" id="9801785at2"/>
<dbReference type="PANTHER" id="PTHR43078:SF6">
    <property type="entry name" value="UDP-GLUCURONIC ACID DECARBOXYLASE 1"/>
    <property type="match status" value="1"/>
</dbReference>
<dbReference type="GO" id="GO:0070403">
    <property type="term" value="F:NAD+ binding"/>
    <property type="evidence" value="ECO:0007669"/>
    <property type="project" value="InterPro"/>
</dbReference>
<dbReference type="GO" id="GO:0042732">
    <property type="term" value="P:D-xylose metabolic process"/>
    <property type="evidence" value="ECO:0007669"/>
    <property type="project" value="InterPro"/>
</dbReference>
<keyword evidence="11" id="KW-0333">Golgi apparatus</keyword>
<sequence>MAEASTVVVAGGAGFIGSHLCDRLIERGDRVVVLDNCCTGRYGNVEHLDDSEAFVFVPGDVVDPGAIAAVEHAAAGGVISAVLHLASPASPPEYLRRPLETLDAGSTGTRHLLELAERHDARFLLASTSEVYGDPLVHPQTEQYWGNVNPIGPRSVYDEAKRFSESLTVAFHRARGVDTRTARIFNTYGPRMRAADGRVITNFIDQALRGDPITIYGDGEQTRSFCFVDDEVDGLVALLDEPVHADVSLPVNIGNPGEYTVQEVAALVVELVGSSSSVVNRPLPEDDPRFRRPDISLAAERLGWSPTVDLSDGLRRTIDWFTDASVPNAERPAGAPG</sequence>
<dbReference type="EC" id="4.1.1.35" evidence="5"/>
<comment type="similarity">
    <text evidence="4">Belongs to the NAD(P)-dependent epimerase/dehydratase family. UDP-glucuronic acid decarboxylase subfamily.</text>
</comment>
<evidence type="ECO:0000256" key="8">
    <source>
        <dbReference type="ARBA" id="ARBA00022968"/>
    </source>
</evidence>
<evidence type="ECO:0000259" key="15">
    <source>
        <dbReference type="Pfam" id="PF16363"/>
    </source>
</evidence>
<dbReference type="GO" id="GO:0033320">
    <property type="term" value="P:UDP-D-xylose biosynthetic process"/>
    <property type="evidence" value="ECO:0007669"/>
    <property type="project" value="UniProtKB-UniPathway"/>
</dbReference>
<gene>
    <name evidence="16" type="ORF">BDK89_1175</name>
</gene>
<dbReference type="Proteomes" id="UP000294558">
    <property type="component" value="Unassembled WGS sequence"/>
</dbReference>
<comment type="subcellular location">
    <subcellularLocation>
        <location evidence="2">Golgi apparatus</location>
        <location evidence="2">Golgi stack membrane</location>
        <topology evidence="2">Single-pass type II membrane protein</topology>
    </subcellularLocation>
</comment>
<dbReference type="GO" id="GO:0048040">
    <property type="term" value="F:UDP-glucuronate decarboxylase activity"/>
    <property type="evidence" value="ECO:0007669"/>
    <property type="project" value="UniProtKB-EC"/>
</dbReference>
<reference evidence="16 17" key="1">
    <citation type="submission" date="2019-03" db="EMBL/GenBank/DDBJ databases">
        <title>Sequencing the genomes of 1000 actinobacteria strains.</title>
        <authorList>
            <person name="Klenk H.-P."/>
        </authorList>
    </citation>
    <scope>NUCLEOTIDE SEQUENCE [LARGE SCALE GENOMIC DNA]</scope>
    <source>
        <strain evidence="16 17">DSM 18936</strain>
    </source>
</reference>
<dbReference type="GO" id="GO:0005737">
    <property type="term" value="C:cytoplasm"/>
    <property type="evidence" value="ECO:0007669"/>
    <property type="project" value="TreeGrafter"/>
</dbReference>
<evidence type="ECO:0000256" key="14">
    <source>
        <dbReference type="ARBA" id="ARBA00023239"/>
    </source>
</evidence>
<accession>A0A4R7HXX6</accession>
<dbReference type="AlphaFoldDB" id="A0A4R7HXX6"/>
<dbReference type="EMBL" id="SOAU01000001">
    <property type="protein sequence ID" value="TDT15600.1"/>
    <property type="molecule type" value="Genomic_DNA"/>
</dbReference>
<keyword evidence="6" id="KW-0812">Transmembrane</keyword>
<dbReference type="RefSeq" id="WP_133868038.1">
    <property type="nucleotide sequence ID" value="NZ_SOAU01000001.1"/>
</dbReference>
<evidence type="ECO:0000256" key="6">
    <source>
        <dbReference type="ARBA" id="ARBA00022692"/>
    </source>
</evidence>
<keyword evidence="14" id="KW-0456">Lyase</keyword>
<evidence type="ECO:0000256" key="11">
    <source>
        <dbReference type="ARBA" id="ARBA00023034"/>
    </source>
</evidence>